<protein>
    <submittedName>
        <fullName evidence="3">Tripartite-type tricarboxylate transporter receptor subunit TctC</fullName>
    </submittedName>
</protein>
<keyword evidence="2" id="KW-0732">Signal</keyword>
<dbReference type="Pfam" id="PF03401">
    <property type="entry name" value="TctC"/>
    <property type="match status" value="1"/>
</dbReference>
<dbReference type="Proteomes" id="UP000247485">
    <property type="component" value="Unassembled WGS sequence"/>
</dbReference>
<dbReference type="InterPro" id="IPR005064">
    <property type="entry name" value="BUG"/>
</dbReference>
<dbReference type="CDD" id="cd07012">
    <property type="entry name" value="PBP2_Bug_TTT"/>
    <property type="match status" value="1"/>
</dbReference>
<gene>
    <name evidence="3" type="ORF">DET57_14022</name>
</gene>
<evidence type="ECO:0000256" key="1">
    <source>
        <dbReference type="ARBA" id="ARBA00006987"/>
    </source>
</evidence>
<dbReference type="Gene3D" id="3.40.190.10">
    <property type="entry name" value="Periplasmic binding protein-like II"/>
    <property type="match status" value="1"/>
</dbReference>
<comment type="similarity">
    <text evidence="1">Belongs to the UPF0065 (bug) family.</text>
</comment>
<comment type="caution">
    <text evidence="3">The sequence shown here is derived from an EMBL/GenBank/DDBJ whole genome shotgun (WGS) entry which is preliminary data.</text>
</comment>
<dbReference type="InterPro" id="IPR042100">
    <property type="entry name" value="Bug_dom1"/>
</dbReference>
<proteinExistence type="inferred from homology"/>
<feature type="chain" id="PRO_5016270206" evidence="2">
    <location>
        <begin position="30"/>
        <end position="324"/>
    </location>
</feature>
<accession>A0A318F348</accession>
<organism evidence="3 4">
    <name type="scientific">Klebsiella oxytoca</name>
    <dbReference type="NCBI Taxonomy" id="571"/>
    <lineage>
        <taxon>Bacteria</taxon>
        <taxon>Pseudomonadati</taxon>
        <taxon>Pseudomonadota</taxon>
        <taxon>Gammaproteobacteria</taxon>
        <taxon>Enterobacterales</taxon>
        <taxon>Enterobacteriaceae</taxon>
        <taxon>Klebsiella/Raoultella group</taxon>
        <taxon>Klebsiella</taxon>
    </lineage>
</organism>
<dbReference type="RefSeq" id="WP_110277495.1">
    <property type="nucleotide sequence ID" value="NZ_QJJG01000040.1"/>
</dbReference>
<keyword evidence="3" id="KW-0675">Receptor</keyword>
<dbReference type="Gene3D" id="3.40.190.150">
    <property type="entry name" value="Bordetella uptake gene, domain 1"/>
    <property type="match status" value="1"/>
</dbReference>
<dbReference type="SUPFAM" id="SSF53850">
    <property type="entry name" value="Periplasmic binding protein-like II"/>
    <property type="match status" value="1"/>
</dbReference>
<dbReference type="PANTHER" id="PTHR42928:SF5">
    <property type="entry name" value="BLR1237 PROTEIN"/>
    <property type="match status" value="1"/>
</dbReference>
<name>A0A318F348_KLEOX</name>
<sequence>MIRHLTRPLQYLSAVLVAGTLLSALPAQAAKYPTKQIDLVVPYSAGGGTDLVARAFADAAKAHLPVSIGVINKPGGSGAIGFTEIATARPNGYKIGLGTVELTTLPSLGMVSFKTDSFKPIARLNADPAAITVSADAPWNTIDEFLKWAKENPGKVRIGNSGTGAIWHLAAAALEDKAGVKFTHVPYDGAAPAVTGLLGHHIEAVAVSPGEVINHVNGGKLKILAIMTDERMKSIPDVPTLKEQGIDLSIGTWRGLIMPKNTPQDIVDTLSVAAKATAEEPAFQDALNKLNLNYAWLEGAAFQQQINEQQVYFAELLSKLGLKK</sequence>
<feature type="signal peptide" evidence="2">
    <location>
        <begin position="1"/>
        <end position="29"/>
    </location>
</feature>
<dbReference type="PIRSF" id="PIRSF017082">
    <property type="entry name" value="YflP"/>
    <property type="match status" value="1"/>
</dbReference>
<evidence type="ECO:0000313" key="4">
    <source>
        <dbReference type="Proteomes" id="UP000247485"/>
    </source>
</evidence>
<evidence type="ECO:0000256" key="2">
    <source>
        <dbReference type="SAM" id="SignalP"/>
    </source>
</evidence>
<dbReference type="AlphaFoldDB" id="A0A318F348"/>
<reference evidence="3 4" key="1">
    <citation type="submission" date="2018-05" db="EMBL/GenBank/DDBJ databases">
        <title>Freshwater and sediment microbial communities from various areas in North America, analyzing microbe dynamics in response to fracking.</title>
        <authorList>
            <person name="Lamendella R."/>
        </authorList>
    </citation>
    <scope>NUCLEOTIDE SEQUENCE [LARGE SCALE GENOMIC DNA]</scope>
    <source>
        <strain evidence="3 4">67</strain>
    </source>
</reference>
<evidence type="ECO:0000313" key="3">
    <source>
        <dbReference type="EMBL" id="PXW33194.1"/>
    </source>
</evidence>
<dbReference type="EMBL" id="QJJG01000040">
    <property type="protein sequence ID" value="PXW33194.1"/>
    <property type="molecule type" value="Genomic_DNA"/>
</dbReference>
<dbReference type="PANTHER" id="PTHR42928">
    <property type="entry name" value="TRICARBOXYLATE-BINDING PROTEIN"/>
    <property type="match status" value="1"/>
</dbReference>